<comment type="caution">
    <text evidence="1">The sequence shown here is derived from an EMBL/GenBank/DDBJ whole genome shotgun (WGS) entry which is preliminary data.</text>
</comment>
<protein>
    <submittedName>
        <fullName evidence="1">Uncharacterized protein</fullName>
    </submittedName>
</protein>
<gene>
    <name evidence="1" type="ORF">FKR81_22415</name>
</gene>
<name>A0A563EQT3_9PSEU</name>
<reference evidence="1 2" key="1">
    <citation type="submission" date="2019-07" db="EMBL/GenBank/DDBJ databases">
        <title>Lentzea xizangensis sp. nov., isolated from Qinghai-Tibetan Plateau Soils.</title>
        <authorList>
            <person name="Huang J."/>
        </authorList>
    </citation>
    <scope>NUCLEOTIDE SEQUENCE [LARGE SCALE GENOMIC DNA]</scope>
    <source>
        <strain evidence="1 2">FXJ1.1311</strain>
    </source>
</reference>
<proteinExistence type="predicted"/>
<evidence type="ECO:0000313" key="2">
    <source>
        <dbReference type="Proteomes" id="UP000316639"/>
    </source>
</evidence>
<dbReference type="RefSeq" id="WP_146354087.1">
    <property type="nucleotide sequence ID" value="NZ_VOBR01000014.1"/>
</dbReference>
<sequence length="83" mass="9406">MTSIAEVQVALEQVCEQLRESYRTARGAQQDLDEAVALLSEVSETHHESLLPPEFARAKERFPDVLELIVTTLERIQRLSAEL</sequence>
<dbReference type="OrthoDB" id="3697497at2"/>
<organism evidence="1 2">
    <name type="scientific">Lentzea tibetensis</name>
    <dbReference type="NCBI Taxonomy" id="2591470"/>
    <lineage>
        <taxon>Bacteria</taxon>
        <taxon>Bacillati</taxon>
        <taxon>Actinomycetota</taxon>
        <taxon>Actinomycetes</taxon>
        <taxon>Pseudonocardiales</taxon>
        <taxon>Pseudonocardiaceae</taxon>
        <taxon>Lentzea</taxon>
    </lineage>
</organism>
<evidence type="ECO:0000313" key="1">
    <source>
        <dbReference type="EMBL" id="TWP49987.1"/>
    </source>
</evidence>
<dbReference type="Proteomes" id="UP000316639">
    <property type="component" value="Unassembled WGS sequence"/>
</dbReference>
<dbReference type="EMBL" id="VOBR01000014">
    <property type="protein sequence ID" value="TWP49987.1"/>
    <property type="molecule type" value="Genomic_DNA"/>
</dbReference>
<dbReference type="AlphaFoldDB" id="A0A563EQT3"/>
<accession>A0A563EQT3</accession>
<keyword evidence="2" id="KW-1185">Reference proteome</keyword>